<evidence type="ECO:0000259" key="1">
    <source>
        <dbReference type="Pfam" id="PF01926"/>
    </source>
</evidence>
<reference evidence="2 3" key="1">
    <citation type="submission" date="2020-08" db="EMBL/GenBank/DDBJ databases">
        <title>Genome sequence of Rhodobacteraceae bacterium Lw-13e.</title>
        <authorList>
            <person name="Poehlein A."/>
            <person name="Wolter L."/>
            <person name="Daniel R."/>
            <person name="Brinkhoff T."/>
        </authorList>
    </citation>
    <scope>NUCLEOTIDE SEQUENCE [LARGE SCALE GENOMIC DNA]</scope>
    <source>
        <strain evidence="2 3">Lw-13e</strain>
    </source>
</reference>
<dbReference type="AlphaFoldDB" id="A0A418SHL3"/>
<keyword evidence="2" id="KW-0378">Hydrolase</keyword>
<dbReference type="GO" id="GO:0005525">
    <property type="term" value="F:GTP binding"/>
    <property type="evidence" value="ECO:0007669"/>
    <property type="project" value="InterPro"/>
</dbReference>
<dbReference type="PANTHER" id="PTHR42714">
    <property type="entry name" value="TRNA MODIFICATION GTPASE GTPBP3"/>
    <property type="match status" value="1"/>
</dbReference>
<gene>
    <name evidence="2" type="primary">mnmE_1</name>
    <name evidence="2" type="ORF">PSAL_015330</name>
</gene>
<dbReference type="GO" id="GO:0002098">
    <property type="term" value="P:tRNA wobble uridine modification"/>
    <property type="evidence" value="ECO:0007669"/>
    <property type="project" value="TreeGrafter"/>
</dbReference>
<sequence>MLDRILSLLLRWRVLGPAFILVLPVALLIVLGAVWLFQQGFLLIYAVVTVGLVLALAVLMRLLQWLHSRRLARAEPASTGARPQLPPDPGWSDNERRAFATAQALIADRLGDPLPLDAYQPFGLELLETIAAASTRAGKRGKTPLDFTIPEALLLIEQVSGRLRDTLRRRLPLADHVSVRLVFWAARHQARARQLFGHGYTGWRVLRAVLNPPGAVLREAGELVSSGFGRMLRDETQVILQVALFEELARSAVELYSGRLRLSDAEILHHLSEEGAYDQSRGASPDAPLRIAIAGQVSVGKSSLINALLGVEAAETDAPPTTDRATTHMTEIAGLPCVLLDLPGLDGDGSAQEAMLRDLAEADIVLWLVAASRPARDIDRRVLAAWQALYADHPVLRAPPVIALATFADRLVEGWPYPEHVMPRAAQDRIQQAVAAIASDTGLPQPIPVCLAQPDWNLTAVDRALSAQLEEGLRVQRARIRHARSVLDLRGDAVRSALSLGRNLKWFTRQMGARKATQAARDPDQ</sequence>
<evidence type="ECO:0000313" key="3">
    <source>
        <dbReference type="Proteomes" id="UP000283786"/>
    </source>
</evidence>
<dbReference type="GO" id="GO:0016787">
    <property type="term" value="F:hydrolase activity"/>
    <property type="evidence" value="ECO:0007669"/>
    <property type="project" value="UniProtKB-KW"/>
</dbReference>
<dbReference type="SUPFAM" id="SSF52540">
    <property type="entry name" value="P-loop containing nucleoside triphosphate hydrolases"/>
    <property type="match status" value="1"/>
</dbReference>
<accession>A0A418SHL3</accession>
<dbReference type="PANTHER" id="PTHR42714:SF2">
    <property type="entry name" value="TRNA MODIFICATION GTPASE GTPBP3, MITOCHONDRIAL"/>
    <property type="match status" value="1"/>
</dbReference>
<name>A0A418SHL3_9RHOB</name>
<dbReference type="InterPro" id="IPR006073">
    <property type="entry name" value="GTP-bd"/>
</dbReference>
<protein>
    <submittedName>
        <fullName evidence="2">tRNA modification GTPase MnmE</fullName>
        <ecNumber evidence="2">3.6.-.-</ecNumber>
    </submittedName>
</protein>
<dbReference type="KEGG" id="palw:PSAL_015330"/>
<dbReference type="Pfam" id="PF01926">
    <property type="entry name" value="MMR_HSR1"/>
    <property type="match status" value="1"/>
</dbReference>
<proteinExistence type="predicted"/>
<keyword evidence="3" id="KW-1185">Reference proteome</keyword>
<dbReference type="OrthoDB" id="238366at2"/>
<dbReference type="GO" id="GO:0030488">
    <property type="term" value="P:tRNA methylation"/>
    <property type="evidence" value="ECO:0007669"/>
    <property type="project" value="TreeGrafter"/>
</dbReference>
<evidence type="ECO:0000313" key="2">
    <source>
        <dbReference type="EMBL" id="QPM90298.1"/>
    </source>
</evidence>
<organism evidence="2 3">
    <name type="scientific">Pseudooceanicola algae</name>
    <dbReference type="NCBI Taxonomy" id="1537215"/>
    <lineage>
        <taxon>Bacteria</taxon>
        <taxon>Pseudomonadati</taxon>
        <taxon>Pseudomonadota</taxon>
        <taxon>Alphaproteobacteria</taxon>
        <taxon>Rhodobacterales</taxon>
        <taxon>Paracoccaceae</taxon>
        <taxon>Pseudooceanicola</taxon>
    </lineage>
</organism>
<dbReference type="InterPro" id="IPR027417">
    <property type="entry name" value="P-loop_NTPase"/>
</dbReference>
<dbReference type="RefSeq" id="WP_119838778.1">
    <property type="nucleotide sequence ID" value="NZ_CP060436.1"/>
</dbReference>
<dbReference type="EMBL" id="CP060436">
    <property type="protein sequence ID" value="QPM90298.1"/>
    <property type="molecule type" value="Genomic_DNA"/>
</dbReference>
<dbReference type="GO" id="GO:0005737">
    <property type="term" value="C:cytoplasm"/>
    <property type="evidence" value="ECO:0007669"/>
    <property type="project" value="TreeGrafter"/>
</dbReference>
<dbReference type="Proteomes" id="UP000283786">
    <property type="component" value="Chromosome"/>
</dbReference>
<dbReference type="EC" id="3.6.-.-" evidence="2"/>
<feature type="domain" description="G" evidence="1">
    <location>
        <begin position="290"/>
        <end position="385"/>
    </location>
</feature>
<dbReference type="Gene3D" id="3.40.50.300">
    <property type="entry name" value="P-loop containing nucleotide triphosphate hydrolases"/>
    <property type="match status" value="1"/>
</dbReference>